<dbReference type="InterPro" id="IPR006447">
    <property type="entry name" value="Myb_dom_plants"/>
</dbReference>
<dbReference type="PANTHER" id="PTHR43874">
    <property type="entry name" value="TWO-COMPONENT RESPONSE REGULATOR"/>
    <property type="match status" value="1"/>
</dbReference>
<evidence type="ECO:0000256" key="4">
    <source>
        <dbReference type="ARBA" id="ARBA00023159"/>
    </source>
</evidence>
<feature type="compositionally biased region" description="Low complexity" evidence="8">
    <location>
        <begin position="292"/>
        <end position="328"/>
    </location>
</feature>
<protein>
    <submittedName>
        <fullName evidence="11">Two-component response regulator ARR-B family</fullName>
    </submittedName>
</protein>
<keyword evidence="4" id="KW-0010">Activator</keyword>
<keyword evidence="1" id="KW-0597">Phosphoprotein</keyword>
<dbReference type="PANTHER" id="PTHR43874:SF7">
    <property type="entry name" value="TWO-COMPONENT RESPONSE REGULATOR ARR10"/>
    <property type="match status" value="1"/>
</dbReference>
<evidence type="ECO:0000256" key="1">
    <source>
        <dbReference type="ARBA" id="ARBA00022553"/>
    </source>
</evidence>
<evidence type="ECO:0000256" key="7">
    <source>
        <dbReference type="PROSITE-ProRule" id="PRU00169"/>
    </source>
</evidence>
<dbReference type="AlphaFoldDB" id="A0A061RPP5"/>
<feature type="region of interest" description="Disordered" evidence="8">
    <location>
        <begin position="393"/>
        <end position="451"/>
    </location>
</feature>
<evidence type="ECO:0000256" key="8">
    <source>
        <dbReference type="SAM" id="MobiDB-lite"/>
    </source>
</evidence>
<dbReference type="Gene3D" id="1.10.10.60">
    <property type="entry name" value="Homeodomain-like"/>
    <property type="match status" value="1"/>
</dbReference>
<dbReference type="GO" id="GO:0000160">
    <property type="term" value="P:phosphorelay signal transduction system"/>
    <property type="evidence" value="ECO:0007669"/>
    <property type="project" value="UniProtKB-KW"/>
</dbReference>
<accession>A0A061RPP5</accession>
<feature type="compositionally biased region" description="Low complexity" evidence="8">
    <location>
        <begin position="246"/>
        <end position="282"/>
    </location>
</feature>
<dbReference type="Gene3D" id="3.40.50.2300">
    <property type="match status" value="1"/>
</dbReference>
<dbReference type="Pfam" id="PF00072">
    <property type="entry name" value="Response_reg"/>
    <property type="match status" value="1"/>
</dbReference>
<dbReference type="SMART" id="SM00448">
    <property type="entry name" value="REC"/>
    <property type="match status" value="1"/>
</dbReference>
<evidence type="ECO:0000259" key="10">
    <source>
        <dbReference type="PROSITE" id="PS51294"/>
    </source>
</evidence>
<keyword evidence="2" id="KW-0902">Two-component regulatory system</keyword>
<dbReference type="FunFam" id="1.10.10.60:FF:000007">
    <property type="entry name" value="Two-component response regulator"/>
    <property type="match status" value="1"/>
</dbReference>
<reference evidence="11" key="1">
    <citation type="submission" date="2014-05" db="EMBL/GenBank/DDBJ databases">
        <title>The transcriptome of the halophilic microalga Tetraselmis sp. GSL018 isolated from the Great Salt Lake, Utah.</title>
        <authorList>
            <person name="Jinkerson R.E."/>
            <person name="D'Adamo S."/>
            <person name="Posewitz M.C."/>
        </authorList>
    </citation>
    <scope>NUCLEOTIDE SEQUENCE</scope>
    <source>
        <strain evidence="11">GSL018</strain>
    </source>
</reference>
<dbReference type="PROSITE" id="PS51294">
    <property type="entry name" value="HTH_MYB"/>
    <property type="match status" value="1"/>
</dbReference>
<organism evidence="11">
    <name type="scientific">Tetraselmis sp. GSL018</name>
    <dbReference type="NCBI Taxonomy" id="582737"/>
    <lineage>
        <taxon>Eukaryota</taxon>
        <taxon>Viridiplantae</taxon>
        <taxon>Chlorophyta</taxon>
        <taxon>core chlorophytes</taxon>
        <taxon>Chlorodendrophyceae</taxon>
        <taxon>Chlorodendrales</taxon>
        <taxon>Chlorodendraceae</taxon>
        <taxon>Tetraselmis</taxon>
    </lineage>
</organism>
<evidence type="ECO:0000259" key="9">
    <source>
        <dbReference type="PROSITE" id="PS50110"/>
    </source>
</evidence>
<keyword evidence="3" id="KW-0805">Transcription regulation</keyword>
<feature type="compositionally biased region" description="Low complexity" evidence="8">
    <location>
        <begin position="417"/>
        <end position="451"/>
    </location>
</feature>
<dbReference type="SUPFAM" id="SSF46689">
    <property type="entry name" value="Homeodomain-like"/>
    <property type="match status" value="1"/>
</dbReference>
<proteinExistence type="predicted"/>
<name>A0A061RPP5_9CHLO</name>
<gene>
    <name evidence="11" type="primary">ARR-B</name>
    <name evidence="11" type="ORF">TSPGSL018_30575</name>
</gene>
<evidence type="ECO:0000313" key="11">
    <source>
        <dbReference type="EMBL" id="JAC72744.1"/>
    </source>
</evidence>
<dbReference type="InterPro" id="IPR045279">
    <property type="entry name" value="ARR-like"/>
</dbReference>
<keyword evidence="5" id="KW-0804">Transcription</keyword>
<dbReference type="GO" id="GO:0003677">
    <property type="term" value="F:DNA binding"/>
    <property type="evidence" value="ECO:0007669"/>
    <property type="project" value="InterPro"/>
</dbReference>
<dbReference type="Pfam" id="PF00249">
    <property type="entry name" value="Myb_DNA-binding"/>
    <property type="match status" value="1"/>
</dbReference>
<feature type="domain" description="Response regulatory" evidence="9">
    <location>
        <begin position="122"/>
        <end position="237"/>
    </location>
</feature>
<comment type="caution">
    <text evidence="7">Lacks conserved residue(s) required for the propagation of feature annotation.</text>
</comment>
<evidence type="ECO:0000256" key="6">
    <source>
        <dbReference type="ARBA" id="ARBA00023242"/>
    </source>
</evidence>
<dbReference type="NCBIfam" id="TIGR01557">
    <property type="entry name" value="myb_SHAQKYF"/>
    <property type="match status" value="1"/>
</dbReference>
<keyword evidence="6" id="KW-0539">Nucleus</keyword>
<evidence type="ECO:0000256" key="2">
    <source>
        <dbReference type="ARBA" id="ARBA00023012"/>
    </source>
</evidence>
<evidence type="ECO:0000256" key="5">
    <source>
        <dbReference type="ARBA" id="ARBA00023163"/>
    </source>
</evidence>
<dbReference type="InterPro" id="IPR001789">
    <property type="entry name" value="Sig_transdc_resp-reg_receiver"/>
</dbReference>
<dbReference type="InterPro" id="IPR001005">
    <property type="entry name" value="SANT/Myb"/>
</dbReference>
<sequence length="575" mass="61285">MSEANTSSAVVCVSAPVSLGSSLAGPVCPVSCVGVNTPARDTPAFDSRSLSPMTKAMTSVSASFVALPVPAPDNSVMPYVGFEQRTPSDSAGPATVQTPAIPYYDVLRKRREFWSNFPAGLRVLVADNEPASLQVVEKMLAKCGYQVTLCSSGKNSLEILRKRREEFDIVLAEATLPDIDGYKILSVCTQELSLPVVLMSGSSDTQLVMRGVVEGARDFLVKPLRSEELKTLWQHVVRHTSEIVKPDTPAATAPVPAPSAPAAAPGEPSKQQQQQQQQQQQYQHEEQIGSQPPRASAASPKPATPSTAKQSAPQSDGQEGQGSEPGSSKKQRVIWSPEMHQQFVAAVNQLGIEKAVPKRILDLMNIEGLTRENVASHLQKYRLYLKRMASTGEGQASAVADRSVPGEDYASVRRSPRPVSSSVPGVRGVPPQPMHPAAGAQPQQPQQPLHYFAAPSGGAPGSGTMQLVQPQQVAQMPMQPPPGQLTVMHGGQQLQVPQGQQMFQMQPGGPMFVAVPQSQMHVQPQGVVGPDALSHQQHRPPPMQPGAHQVGVLPGSMPQHVMHLPSTSAPIAGVD</sequence>
<dbReference type="EMBL" id="GBEZ01013217">
    <property type="protein sequence ID" value="JAC72744.1"/>
    <property type="molecule type" value="Transcribed_RNA"/>
</dbReference>
<dbReference type="SUPFAM" id="SSF52172">
    <property type="entry name" value="CheY-like"/>
    <property type="match status" value="1"/>
</dbReference>
<dbReference type="InterPro" id="IPR017930">
    <property type="entry name" value="Myb_dom"/>
</dbReference>
<feature type="domain" description="HTH myb-type" evidence="10">
    <location>
        <begin position="327"/>
        <end position="386"/>
    </location>
</feature>
<evidence type="ECO:0000256" key="3">
    <source>
        <dbReference type="ARBA" id="ARBA00023015"/>
    </source>
</evidence>
<dbReference type="GO" id="GO:0009736">
    <property type="term" value="P:cytokinin-activated signaling pathway"/>
    <property type="evidence" value="ECO:0007669"/>
    <property type="project" value="InterPro"/>
</dbReference>
<dbReference type="PROSITE" id="PS50110">
    <property type="entry name" value="RESPONSE_REGULATORY"/>
    <property type="match status" value="1"/>
</dbReference>
<dbReference type="InterPro" id="IPR009057">
    <property type="entry name" value="Homeodomain-like_sf"/>
</dbReference>
<dbReference type="CDD" id="cd17584">
    <property type="entry name" value="REC_typeB_ARR-like"/>
    <property type="match status" value="1"/>
</dbReference>
<dbReference type="InterPro" id="IPR011006">
    <property type="entry name" value="CheY-like_superfamily"/>
</dbReference>
<feature type="region of interest" description="Disordered" evidence="8">
    <location>
        <begin position="244"/>
        <end position="332"/>
    </location>
</feature>